<feature type="transmembrane region" description="Helical" evidence="1">
    <location>
        <begin position="220"/>
        <end position="248"/>
    </location>
</feature>
<feature type="transmembrane region" description="Helical" evidence="1">
    <location>
        <begin position="532"/>
        <end position="552"/>
    </location>
</feature>
<gene>
    <name evidence="2" type="ORF">SAMN04515674_104188</name>
</gene>
<dbReference type="Proteomes" id="UP000199306">
    <property type="component" value="Unassembled WGS sequence"/>
</dbReference>
<dbReference type="EMBL" id="FOXH01000004">
    <property type="protein sequence ID" value="SFP60657.1"/>
    <property type="molecule type" value="Genomic_DNA"/>
</dbReference>
<dbReference type="OrthoDB" id="9807602at2"/>
<keyword evidence="1" id="KW-1133">Transmembrane helix</keyword>
<feature type="transmembrane region" description="Helical" evidence="1">
    <location>
        <begin position="564"/>
        <end position="582"/>
    </location>
</feature>
<accession>A0A1I5RQH8</accession>
<keyword evidence="1" id="KW-0812">Transmembrane</keyword>
<feature type="transmembrane region" description="Helical" evidence="1">
    <location>
        <begin position="260"/>
        <end position="281"/>
    </location>
</feature>
<name>A0A1I5RQH8_9BACT</name>
<feature type="transmembrane region" description="Helical" evidence="1">
    <location>
        <begin position="77"/>
        <end position="98"/>
    </location>
</feature>
<dbReference type="AlphaFoldDB" id="A0A1I5RQH8"/>
<keyword evidence="3" id="KW-1185">Reference proteome</keyword>
<dbReference type="Pfam" id="PF11028">
    <property type="entry name" value="TMEM260-like"/>
    <property type="match status" value="1"/>
</dbReference>
<feature type="transmembrane region" description="Helical" evidence="1">
    <location>
        <begin position="288"/>
        <end position="307"/>
    </location>
</feature>
<evidence type="ECO:0000256" key="1">
    <source>
        <dbReference type="SAM" id="Phobius"/>
    </source>
</evidence>
<dbReference type="PANTHER" id="PTHR16214:SF3">
    <property type="entry name" value="TRANSMEMBRANE PROTEIN 260"/>
    <property type="match status" value="1"/>
</dbReference>
<keyword evidence="1" id="KW-0472">Membrane</keyword>
<feature type="transmembrane region" description="Helical" evidence="1">
    <location>
        <begin position="53"/>
        <end position="70"/>
    </location>
</feature>
<sequence>MSNFTKLNNYLGWGVFAIAFVTYALTMERTASFWDCGEFIACAYKLQVPHPPGAPLFLLIGRLFSLLAGSDKTQVAYWVNMSSVVASAFTILFMFWTIVLIGRKVINKKFEELTQGEAISLLGAGLVGSLAYTFSDTFWFSAVEAEVYAMSSFFTALVVWAAFKWELIEDEAAANRWLIFIAYIVGLSIGVHLLNLVTIPALTLLYYFKKSPKPTYLKGLTAILIGLLVIGIINVGIIPGLPTIAFTFEKLFVNTFGLPYGSGAVFFVILLVSLLVFGIRLSVRKQKVALNVALLSLVFVLIGYFSYTLALVRSNYNPPINENNPSNLLNFIKYLKREQYGYNNALLYGPVYSSQIEAFEQGDEVYTMKNGKYVVYDHRPKYIYPKDQKMLFPRMQRYLPGDTKFYQEAMGIPQGQNPTFADNLKYFLGHQVGMMYMRYLFWNFMGRESDIQDAPALSPFQYNGKLPEALANNKARNNYYCLPLLLGILGFILLFRKNRKDLLVILLMFIMTGLALVVFLNVPPTQPRERDYIYVGSFYFFAIWIGLGVIQLSEILAKFKLNANLKTSIATAFSLVIPLILLQQNWDDHNRNHRYQQVDFAKNILDSCAKDAILFTAGDNDTFPLWYAQEVEGFRTDVRICVLTYLGTDWDIEQKRRKVYDSDALPIKIDKDKLLEGINDQILYYENPNVKNGINLSEYLKLVREDNPAIKVQLQTGEMINTLPSSNLFLPVNVAAVKKQGFIPKQLEPLLTDTISWDFGKRDLLKNDLIQLEIIANNAADNWKRPIYFSSTLAAESFLGLKEFMQEEGFAYRLMPFKIQGAVDGFVNTDIMYKNMMTKMSWRELNNPQVYYQSDFYQMPFIISRLAFLRLADQLVREGKKNEAKLAMDRCMTVMPNDTVPYDQLSASFVGLYASVGETKKALAIADVMMNRNDKALDYYLEGKPDRNAREIQLALYEMQIITNQLKEMKVPGAARYEAMFQKQLQRVNS</sequence>
<feature type="transmembrane region" description="Helical" evidence="1">
    <location>
        <begin position="118"/>
        <end position="135"/>
    </location>
</feature>
<feature type="transmembrane region" description="Helical" evidence="1">
    <location>
        <begin position="7"/>
        <end position="25"/>
    </location>
</feature>
<protein>
    <recommendedName>
        <fullName evidence="4">DUF2723 domain-containing protein</fullName>
    </recommendedName>
</protein>
<evidence type="ECO:0000313" key="2">
    <source>
        <dbReference type="EMBL" id="SFP60657.1"/>
    </source>
</evidence>
<proteinExistence type="predicted"/>
<feature type="transmembrane region" description="Helical" evidence="1">
    <location>
        <begin position="477"/>
        <end position="495"/>
    </location>
</feature>
<dbReference type="InterPro" id="IPR021280">
    <property type="entry name" value="TMEM260-like"/>
</dbReference>
<evidence type="ECO:0000313" key="3">
    <source>
        <dbReference type="Proteomes" id="UP000199306"/>
    </source>
</evidence>
<dbReference type="InterPro" id="IPR052724">
    <property type="entry name" value="GT117_domain-containing"/>
</dbReference>
<feature type="transmembrane region" description="Helical" evidence="1">
    <location>
        <begin position="502"/>
        <end position="520"/>
    </location>
</feature>
<organism evidence="2 3">
    <name type="scientific">Pseudarcicella hirudinis</name>
    <dbReference type="NCBI Taxonomy" id="1079859"/>
    <lineage>
        <taxon>Bacteria</taxon>
        <taxon>Pseudomonadati</taxon>
        <taxon>Bacteroidota</taxon>
        <taxon>Cytophagia</taxon>
        <taxon>Cytophagales</taxon>
        <taxon>Flectobacillaceae</taxon>
        <taxon>Pseudarcicella</taxon>
    </lineage>
</organism>
<dbReference type="STRING" id="1079859.SAMN04515674_104188"/>
<dbReference type="RefSeq" id="WP_092015547.1">
    <property type="nucleotide sequence ID" value="NZ_FOXH01000004.1"/>
</dbReference>
<reference evidence="2 3" key="1">
    <citation type="submission" date="2016-10" db="EMBL/GenBank/DDBJ databases">
        <authorList>
            <person name="de Groot N.N."/>
        </authorList>
    </citation>
    <scope>NUCLEOTIDE SEQUENCE [LARGE SCALE GENOMIC DNA]</scope>
    <source>
        <strain evidence="3">E92,LMG 26720,CCM 7988</strain>
    </source>
</reference>
<evidence type="ECO:0008006" key="4">
    <source>
        <dbReference type="Google" id="ProtNLM"/>
    </source>
</evidence>
<dbReference type="PANTHER" id="PTHR16214">
    <property type="entry name" value="TRANSMEMBRANE PROTEIN 260"/>
    <property type="match status" value="1"/>
</dbReference>
<feature type="transmembrane region" description="Helical" evidence="1">
    <location>
        <begin position="177"/>
        <end position="208"/>
    </location>
</feature>
<feature type="transmembrane region" description="Helical" evidence="1">
    <location>
        <begin position="147"/>
        <end position="165"/>
    </location>
</feature>